<dbReference type="InterPro" id="IPR023210">
    <property type="entry name" value="NADP_OxRdtase_dom"/>
</dbReference>
<name>A0A0C2E5D6_9STAP</name>
<reference evidence="3" key="2">
    <citation type="submission" date="2020-04" db="EMBL/GenBank/DDBJ databases">
        <authorList>
            <person name="Tanveer F."/>
            <person name="Xie Y."/>
            <person name="Shinwari Z.K."/>
        </authorList>
    </citation>
    <scope>NUCLEOTIDE SEQUENCE</scope>
    <source>
        <strain evidence="3">MOSEL-ME25</strain>
    </source>
</reference>
<dbReference type="PANTHER" id="PTHR43364">
    <property type="entry name" value="NADH-SPECIFIC METHYLGLYOXAL REDUCTASE-RELATED"/>
    <property type="match status" value="1"/>
</dbReference>
<dbReference type="EMBL" id="JXII01000006">
    <property type="protein sequence ID" value="KIH70557.1"/>
    <property type="molecule type" value="Genomic_DNA"/>
</dbReference>
<evidence type="ECO:0000313" key="3">
    <source>
        <dbReference type="EMBL" id="MDB0580650.1"/>
    </source>
</evidence>
<proteinExistence type="predicted"/>
<comment type="caution">
    <text evidence="2">The sequence shown here is derived from an EMBL/GenBank/DDBJ whole genome shotgun (WGS) entry which is preliminary data.</text>
</comment>
<evidence type="ECO:0000313" key="5">
    <source>
        <dbReference type="Proteomes" id="UP000527860"/>
    </source>
</evidence>
<dbReference type="SUPFAM" id="SSF51430">
    <property type="entry name" value="NAD(P)-linked oxidoreductase"/>
    <property type="match status" value="1"/>
</dbReference>
<dbReference type="RefSeq" id="WP_040106015.1">
    <property type="nucleotide sequence ID" value="NZ_JABEVU030000001.1"/>
</dbReference>
<dbReference type="Pfam" id="PF00248">
    <property type="entry name" value="Aldo_ket_red"/>
    <property type="match status" value="1"/>
</dbReference>
<dbReference type="OrthoDB" id="9773828at2"/>
<dbReference type="Proteomes" id="UP000527860">
    <property type="component" value="Unassembled WGS sequence"/>
</dbReference>
<dbReference type="AlphaFoldDB" id="A0A0C2E5D6"/>
<dbReference type="Proteomes" id="UP000031546">
    <property type="component" value="Unassembled WGS sequence"/>
</dbReference>
<dbReference type="Gene3D" id="3.20.20.100">
    <property type="entry name" value="NADP-dependent oxidoreductase domain"/>
    <property type="match status" value="1"/>
</dbReference>
<evidence type="ECO:0000313" key="4">
    <source>
        <dbReference type="Proteomes" id="UP000031546"/>
    </source>
</evidence>
<feature type="domain" description="NADP-dependent oxidoreductase" evidence="1">
    <location>
        <begin position="15"/>
        <end position="306"/>
    </location>
</feature>
<protein>
    <submittedName>
        <fullName evidence="2">Aldo/keto reductase</fullName>
    </submittedName>
</protein>
<dbReference type="InterPro" id="IPR036812">
    <property type="entry name" value="NAD(P)_OxRdtase_dom_sf"/>
</dbReference>
<dbReference type="CDD" id="cd19092">
    <property type="entry name" value="AKR_BsYcsN_EcYdhF-like"/>
    <property type="match status" value="1"/>
</dbReference>
<reference evidence="3" key="3">
    <citation type="submission" date="2022-12" db="EMBL/GenBank/DDBJ databases">
        <title>Genome analysis and biological profiling of marine Salinicoccus roseus MOSEL-ME25.</title>
        <authorList>
            <person name="Mirza F.T."/>
            <person name="Xie Y."/>
            <person name="Shinwari Z.K."/>
        </authorList>
    </citation>
    <scope>NUCLEOTIDE SEQUENCE</scope>
    <source>
        <strain evidence="3">MOSEL-ME25</strain>
    </source>
</reference>
<keyword evidence="5" id="KW-1185">Reference proteome</keyword>
<dbReference type="PANTHER" id="PTHR43364:SF1">
    <property type="entry name" value="OXIDOREDUCTASE YDHF"/>
    <property type="match status" value="1"/>
</dbReference>
<evidence type="ECO:0000259" key="1">
    <source>
        <dbReference type="Pfam" id="PF00248"/>
    </source>
</evidence>
<accession>A0A0C2E5D6</accession>
<reference evidence="2 4" key="1">
    <citation type="submission" date="2015-01" db="EMBL/GenBank/DDBJ databases">
        <title>Genome sequences of high lactate-tolerant strain Salinicoccus roseus W12 with industrial interest.</title>
        <authorList>
            <person name="Wang H."/>
            <person name="Yu B."/>
        </authorList>
    </citation>
    <scope>NUCLEOTIDE SEQUENCE [LARGE SCALE GENOMIC DNA]</scope>
    <source>
        <strain evidence="2 4">W12</strain>
    </source>
</reference>
<dbReference type="GO" id="GO:0005829">
    <property type="term" value="C:cytosol"/>
    <property type="evidence" value="ECO:0007669"/>
    <property type="project" value="TreeGrafter"/>
</dbReference>
<sequence length="313" mass="35283">MEKIKLGGSSLEASRIVLGCMRIADMEDRALAKHINRAIELGINLFDHADIYGDGECERKFSKVLTSEVNREDILLQSKCGIRHAVDSNRKEDQYYDLSKDYILDSVDGILARLGTDYLDLLMLHRPDALMEPGEIAEAFDRLHDSGKVRHFGLSNFHTTQFDFVQKHTDHKLVTNQVQFGVGAPHMINSRMQANTPFEGAGDRDGGLLEHSRLNDVTLQAWSPFHYGYFEGIIMDDPKYRALNDVLEDIGNSHGLTKNAVAVAWILRHPSNMQTIIGTTNTSRLEDIAKAGNVTLSREEWYRIYKAAGHMLP</sequence>
<evidence type="ECO:0000313" key="2">
    <source>
        <dbReference type="EMBL" id="KIH70557.1"/>
    </source>
</evidence>
<organism evidence="2 4">
    <name type="scientific">Salinicoccus roseus</name>
    <dbReference type="NCBI Taxonomy" id="45670"/>
    <lineage>
        <taxon>Bacteria</taxon>
        <taxon>Bacillati</taxon>
        <taxon>Bacillota</taxon>
        <taxon>Bacilli</taxon>
        <taxon>Bacillales</taxon>
        <taxon>Staphylococcaceae</taxon>
        <taxon>Salinicoccus</taxon>
    </lineage>
</organism>
<dbReference type="GeneID" id="77845405"/>
<gene>
    <name evidence="3" type="ORF">F7P68_0008915</name>
    <name evidence="2" type="ORF">SN16_07545</name>
</gene>
<dbReference type="InterPro" id="IPR050523">
    <property type="entry name" value="AKR_Detox_Biosynth"/>
</dbReference>
<dbReference type="EMBL" id="JABEVU030000001">
    <property type="protein sequence ID" value="MDB0580650.1"/>
    <property type="molecule type" value="Genomic_DNA"/>
</dbReference>